<dbReference type="EMBL" id="JAAIUW010000001">
    <property type="protein sequence ID" value="KAF7844155.1"/>
    <property type="molecule type" value="Genomic_DNA"/>
</dbReference>
<name>A0A835CL60_9FABA</name>
<evidence type="ECO:0000313" key="2">
    <source>
        <dbReference type="Proteomes" id="UP000634136"/>
    </source>
</evidence>
<protein>
    <submittedName>
        <fullName evidence="1">Uncharacterized protein</fullName>
    </submittedName>
</protein>
<reference evidence="1" key="1">
    <citation type="submission" date="2020-09" db="EMBL/GenBank/DDBJ databases">
        <title>Genome-Enabled Discovery of Anthraquinone Biosynthesis in Senna tora.</title>
        <authorList>
            <person name="Kang S.-H."/>
            <person name="Pandey R.P."/>
            <person name="Lee C.-M."/>
            <person name="Sim J.-S."/>
            <person name="Jeong J.-T."/>
            <person name="Choi B.-S."/>
            <person name="Jung M."/>
            <person name="Ginzburg D."/>
            <person name="Zhao K."/>
            <person name="Won S.Y."/>
            <person name="Oh T.-J."/>
            <person name="Yu Y."/>
            <person name="Kim N.-H."/>
            <person name="Lee O.R."/>
            <person name="Lee T.-H."/>
            <person name="Bashyal P."/>
            <person name="Kim T.-S."/>
            <person name="Lee W.-H."/>
            <person name="Kawkins C."/>
            <person name="Kim C.-K."/>
            <person name="Kim J.S."/>
            <person name="Ahn B.O."/>
            <person name="Rhee S.Y."/>
            <person name="Sohng J.K."/>
        </authorList>
    </citation>
    <scope>NUCLEOTIDE SEQUENCE</scope>
    <source>
        <tissue evidence="1">Leaf</tissue>
    </source>
</reference>
<evidence type="ECO:0000313" key="1">
    <source>
        <dbReference type="EMBL" id="KAF7844155.1"/>
    </source>
</evidence>
<accession>A0A835CL60</accession>
<organism evidence="1 2">
    <name type="scientific">Senna tora</name>
    <dbReference type="NCBI Taxonomy" id="362788"/>
    <lineage>
        <taxon>Eukaryota</taxon>
        <taxon>Viridiplantae</taxon>
        <taxon>Streptophyta</taxon>
        <taxon>Embryophyta</taxon>
        <taxon>Tracheophyta</taxon>
        <taxon>Spermatophyta</taxon>
        <taxon>Magnoliopsida</taxon>
        <taxon>eudicotyledons</taxon>
        <taxon>Gunneridae</taxon>
        <taxon>Pentapetalae</taxon>
        <taxon>rosids</taxon>
        <taxon>fabids</taxon>
        <taxon>Fabales</taxon>
        <taxon>Fabaceae</taxon>
        <taxon>Caesalpinioideae</taxon>
        <taxon>Cassia clade</taxon>
        <taxon>Senna</taxon>
    </lineage>
</organism>
<dbReference type="AlphaFoldDB" id="A0A835CL60"/>
<proteinExistence type="predicted"/>
<gene>
    <name evidence="1" type="ORF">G2W53_001060</name>
</gene>
<dbReference type="Proteomes" id="UP000634136">
    <property type="component" value="Unassembled WGS sequence"/>
</dbReference>
<comment type="caution">
    <text evidence="1">The sequence shown here is derived from an EMBL/GenBank/DDBJ whole genome shotgun (WGS) entry which is preliminary data.</text>
</comment>
<sequence>MLPFPSTHSSLVLTATLRRIGFKEDNDEVTTKTQILAICFRNAGRGGAGGCIMRDYRGYKCFMALAKRIPFIKDIEHLKATAFDRSSMGS</sequence>
<keyword evidence="2" id="KW-1185">Reference proteome</keyword>